<dbReference type="Gene3D" id="3.40.630.30">
    <property type="match status" value="1"/>
</dbReference>
<sequence length="173" mass="18949">MPVPHQIRLMTASDFDAVWPILRGVVQARETYAWDPEMDRAEGWRLWAALPRATYVAERDGVILGSYYIKPNAGGPGDHVCNAGYIVAPEARGQGVAGALCAHSLAAARRMGFAAMQFNAVVASNHVAVRLWRKHGFIIVGTVPGAYRHATLGRVDCHIMYRPLDDLPEQTGK</sequence>
<dbReference type="PANTHER" id="PTHR43138">
    <property type="entry name" value="ACETYLTRANSFERASE, GNAT FAMILY"/>
    <property type="match status" value="1"/>
</dbReference>
<dbReference type="CDD" id="cd04301">
    <property type="entry name" value="NAT_SF"/>
    <property type="match status" value="1"/>
</dbReference>
<accession>A0A7W4NFM9</accession>
<name>A0A7W4NFM9_GLUDI</name>
<protein>
    <submittedName>
        <fullName evidence="1">GNAT family N-acetyltransferase</fullName>
    </submittedName>
</protein>
<dbReference type="SUPFAM" id="SSF55729">
    <property type="entry name" value="Acyl-CoA N-acyltransferases (Nat)"/>
    <property type="match status" value="1"/>
</dbReference>
<dbReference type="Pfam" id="PF00583">
    <property type="entry name" value="Acetyltransf_1"/>
    <property type="match status" value="1"/>
</dbReference>
<evidence type="ECO:0000313" key="1">
    <source>
        <dbReference type="EMBL" id="MBB2156824.1"/>
    </source>
</evidence>
<gene>
    <name evidence="1" type="ORF">HLH33_10960</name>
</gene>
<dbReference type="Proteomes" id="UP000550787">
    <property type="component" value="Unassembled WGS sequence"/>
</dbReference>
<keyword evidence="1" id="KW-0808">Transferase</keyword>
<evidence type="ECO:0000313" key="2">
    <source>
        <dbReference type="Proteomes" id="UP000550787"/>
    </source>
</evidence>
<dbReference type="EMBL" id="JABEQG010000019">
    <property type="protein sequence ID" value="MBB2156824.1"/>
    <property type="molecule type" value="Genomic_DNA"/>
</dbReference>
<organism evidence="1 2">
    <name type="scientific">Gluconacetobacter diazotrophicus</name>
    <name type="common">Acetobacter diazotrophicus</name>
    <dbReference type="NCBI Taxonomy" id="33996"/>
    <lineage>
        <taxon>Bacteria</taxon>
        <taxon>Pseudomonadati</taxon>
        <taxon>Pseudomonadota</taxon>
        <taxon>Alphaproteobacteria</taxon>
        <taxon>Acetobacterales</taxon>
        <taxon>Acetobacteraceae</taxon>
        <taxon>Gluconacetobacter</taxon>
    </lineage>
</organism>
<dbReference type="RefSeq" id="WP_012554393.1">
    <property type="nucleotide sequence ID" value="NZ_JABEQG010000019.1"/>
</dbReference>
<dbReference type="PANTHER" id="PTHR43138:SF1">
    <property type="entry name" value="N-ACETYLTRANSFERASE ACA1"/>
    <property type="match status" value="1"/>
</dbReference>
<dbReference type="AlphaFoldDB" id="A0A7W4NFM9"/>
<proteinExistence type="predicted"/>
<dbReference type="InterPro" id="IPR052742">
    <property type="entry name" value="Mito_N-acetyltransferase"/>
</dbReference>
<dbReference type="InterPro" id="IPR016181">
    <property type="entry name" value="Acyl_CoA_acyltransferase"/>
</dbReference>
<comment type="caution">
    <text evidence="1">The sequence shown here is derived from an EMBL/GenBank/DDBJ whole genome shotgun (WGS) entry which is preliminary data.</text>
</comment>
<reference evidence="1 2" key="1">
    <citation type="submission" date="2020-04" db="EMBL/GenBank/DDBJ databases">
        <title>Description of novel Gluconacetobacter.</title>
        <authorList>
            <person name="Sombolestani A."/>
        </authorList>
    </citation>
    <scope>NUCLEOTIDE SEQUENCE [LARGE SCALE GENOMIC DNA]</scope>
    <source>
        <strain evidence="1 2">LMG 7603</strain>
    </source>
</reference>
<dbReference type="GO" id="GO:0016747">
    <property type="term" value="F:acyltransferase activity, transferring groups other than amino-acyl groups"/>
    <property type="evidence" value="ECO:0007669"/>
    <property type="project" value="InterPro"/>
</dbReference>
<dbReference type="PROSITE" id="PS51186">
    <property type="entry name" value="GNAT"/>
    <property type="match status" value="1"/>
</dbReference>
<dbReference type="InterPro" id="IPR000182">
    <property type="entry name" value="GNAT_dom"/>
</dbReference>